<dbReference type="RefSeq" id="WP_211467781.1">
    <property type="nucleotide sequence ID" value="NZ_JAGSXH010000034.1"/>
</dbReference>
<evidence type="ECO:0000313" key="3">
    <source>
        <dbReference type="Proteomes" id="UP000677913"/>
    </source>
</evidence>
<reference evidence="2" key="1">
    <citation type="submission" date="2021-04" db="EMBL/GenBank/DDBJ databases">
        <title>Genome based classification of Actinospica acidithermotolerans sp. nov., an actinobacterium isolated from an Indonesian hot spring.</title>
        <authorList>
            <person name="Kusuma A.B."/>
            <person name="Putra K.E."/>
            <person name="Nafisah S."/>
            <person name="Loh J."/>
            <person name="Nouioui I."/>
            <person name="Goodfellow M."/>
        </authorList>
    </citation>
    <scope>NUCLEOTIDE SEQUENCE</scope>
    <source>
        <strain evidence="2">DSM 45618</strain>
    </source>
</reference>
<dbReference type="CDD" id="cd06170">
    <property type="entry name" value="LuxR_C_like"/>
    <property type="match status" value="1"/>
</dbReference>
<evidence type="ECO:0000259" key="1">
    <source>
        <dbReference type="PROSITE" id="PS50043"/>
    </source>
</evidence>
<accession>A0A8J8BCR3</accession>
<dbReference type="AlphaFoldDB" id="A0A8J8BCR3"/>
<feature type="domain" description="HTH luxR-type" evidence="1">
    <location>
        <begin position="260"/>
        <end position="325"/>
    </location>
</feature>
<dbReference type="Proteomes" id="UP000677913">
    <property type="component" value="Unassembled WGS sequence"/>
</dbReference>
<comment type="caution">
    <text evidence="2">The sequence shown here is derived from an EMBL/GenBank/DDBJ whole genome shotgun (WGS) entry which is preliminary data.</text>
</comment>
<organism evidence="2 3">
    <name type="scientific">Actinocrinis puniceicyclus</name>
    <dbReference type="NCBI Taxonomy" id="977794"/>
    <lineage>
        <taxon>Bacteria</taxon>
        <taxon>Bacillati</taxon>
        <taxon>Actinomycetota</taxon>
        <taxon>Actinomycetes</taxon>
        <taxon>Catenulisporales</taxon>
        <taxon>Actinospicaceae</taxon>
        <taxon>Actinocrinis</taxon>
    </lineage>
</organism>
<dbReference type="InterPro" id="IPR036388">
    <property type="entry name" value="WH-like_DNA-bd_sf"/>
</dbReference>
<dbReference type="InterPro" id="IPR051797">
    <property type="entry name" value="TrmB-like"/>
</dbReference>
<name>A0A8J8BCR3_9ACTN</name>
<dbReference type="SMART" id="SM00421">
    <property type="entry name" value="HTH_LUXR"/>
    <property type="match status" value="1"/>
</dbReference>
<sequence length="330" mass="35871">MLEALGVSLDAENVYKTMLAEPHIGVSALAERLGFSTERVRRGLDELARLSLLRPSDENPGMLRLVSPEVGLSSLLAQREAAVLEQQRQIAASRAAVAAVVANYANLHPSRQHSDIEQLAGVDAVRSWLEERAHAGLTEVMGFNTGGAQSEASMEASRPLDQEALDRGTIMRTIYLDSARNDPPTLNYLRWLAEAGGQVRTAPTLPLRMVIFDRKQALIPTNPEHSKAGAVVQRGPGMVAALCALFEQIWHTAKPVGEERHRDGQGLTGQEQAVLSLLAEGWTDDVIARKLGVSVRTSRRVTAELTARLGARSRFQAGARAVERGWIKAV</sequence>
<dbReference type="PANTHER" id="PTHR34293">
    <property type="entry name" value="HTH-TYPE TRANSCRIPTIONAL REGULATOR TRMBL2"/>
    <property type="match status" value="1"/>
</dbReference>
<dbReference type="GO" id="GO:0006355">
    <property type="term" value="P:regulation of DNA-templated transcription"/>
    <property type="evidence" value="ECO:0007669"/>
    <property type="project" value="InterPro"/>
</dbReference>
<dbReference type="PANTHER" id="PTHR34293:SF1">
    <property type="entry name" value="HTH-TYPE TRANSCRIPTIONAL REGULATOR TRMBL2"/>
    <property type="match status" value="1"/>
</dbReference>
<dbReference type="InterPro" id="IPR000792">
    <property type="entry name" value="Tscrpt_reg_LuxR_C"/>
</dbReference>
<evidence type="ECO:0000313" key="2">
    <source>
        <dbReference type="EMBL" id="MBS2963775.1"/>
    </source>
</evidence>
<dbReference type="SUPFAM" id="SSF46894">
    <property type="entry name" value="C-terminal effector domain of the bipartite response regulators"/>
    <property type="match status" value="1"/>
</dbReference>
<dbReference type="Gene3D" id="1.10.10.10">
    <property type="entry name" value="Winged helix-like DNA-binding domain superfamily/Winged helix DNA-binding domain"/>
    <property type="match status" value="2"/>
</dbReference>
<dbReference type="GO" id="GO:0003677">
    <property type="term" value="F:DNA binding"/>
    <property type="evidence" value="ECO:0007669"/>
    <property type="project" value="InterPro"/>
</dbReference>
<dbReference type="Pfam" id="PF00196">
    <property type="entry name" value="GerE"/>
    <property type="match status" value="1"/>
</dbReference>
<keyword evidence="3" id="KW-1185">Reference proteome</keyword>
<proteinExistence type="predicted"/>
<protein>
    <submittedName>
        <fullName evidence="2">Helix-turn-helix transcriptional regulator</fullName>
    </submittedName>
</protein>
<dbReference type="InterPro" id="IPR016032">
    <property type="entry name" value="Sig_transdc_resp-reg_C-effctor"/>
</dbReference>
<dbReference type="EMBL" id="JAGSXH010000034">
    <property type="protein sequence ID" value="MBS2963775.1"/>
    <property type="molecule type" value="Genomic_DNA"/>
</dbReference>
<dbReference type="PROSITE" id="PS50043">
    <property type="entry name" value="HTH_LUXR_2"/>
    <property type="match status" value="1"/>
</dbReference>
<gene>
    <name evidence="2" type="ORF">KGA66_11995</name>
</gene>